<protein>
    <recommendedName>
        <fullName evidence="3">Phosphatase</fullName>
    </recommendedName>
</protein>
<dbReference type="RefSeq" id="WP_200788696.1">
    <property type="nucleotide sequence ID" value="NZ_JAEDAO010000001.1"/>
</dbReference>
<proteinExistence type="predicted"/>
<dbReference type="Proteomes" id="UP000617041">
    <property type="component" value="Unassembled WGS sequence"/>
</dbReference>
<evidence type="ECO:0000313" key="2">
    <source>
        <dbReference type="Proteomes" id="UP000617041"/>
    </source>
</evidence>
<dbReference type="Gene3D" id="3.90.190.10">
    <property type="entry name" value="Protein tyrosine phosphatase superfamily"/>
    <property type="match status" value="1"/>
</dbReference>
<sequence length="152" mass="16531">MADFRLPADLKFNRARIDDPIAYAKEQGVRSWLYIVGDEFASMPGGMSYAQVQQAVDHSARVVSDPPRVLDLNLARQHVAALDELPRPTLVTCRAGPRSSAVAYMYAGLKAGATPDDVIRAAELDAAPFCAFEDYKAWVRSSMQALSGQANA</sequence>
<dbReference type="EMBL" id="JAEDAO010000001">
    <property type="protein sequence ID" value="MBK0393747.1"/>
    <property type="molecule type" value="Genomic_DNA"/>
</dbReference>
<name>A0A934Q3W6_9BURK</name>
<keyword evidence="2" id="KW-1185">Reference proteome</keyword>
<dbReference type="AlphaFoldDB" id="A0A934Q3W6"/>
<dbReference type="InterPro" id="IPR029021">
    <property type="entry name" value="Prot-tyrosine_phosphatase-like"/>
</dbReference>
<organism evidence="1 2">
    <name type="scientific">Ramlibacter algicola</name>
    <dbReference type="NCBI Taxonomy" id="2795217"/>
    <lineage>
        <taxon>Bacteria</taxon>
        <taxon>Pseudomonadati</taxon>
        <taxon>Pseudomonadota</taxon>
        <taxon>Betaproteobacteria</taxon>
        <taxon>Burkholderiales</taxon>
        <taxon>Comamonadaceae</taxon>
        <taxon>Ramlibacter</taxon>
    </lineage>
</organism>
<comment type="caution">
    <text evidence="1">The sequence shown here is derived from an EMBL/GenBank/DDBJ whole genome shotgun (WGS) entry which is preliminary data.</text>
</comment>
<gene>
    <name evidence="1" type="ORF">I8E28_14205</name>
</gene>
<evidence type="ECO:0000313" key="1">
    <source>
        <dbReference type="EMBL" id="MBK0393747.1"/>
    </source>
</evidence>
<reference evidence="1" key="1">
    <citation type="submission" date="2020-12" db="EMBL/GenBank/DDBJ databases">
        <title>Ramlibacter sp. nov., isolated from a freshwater alga, Cryptomonas.</title>
        <authorList>
            <person name="Kim H.M."/>
            <person name="Jeon C.O."/>
        </authorList>
    </citation>
    <scope>NUCLEOTIDE SEQUENCE</scope>
    <source>
        <strain evidence="1">CrO1</strain>
    </source>
</reference>
<evidence type="ECO:0008006" key="3">
    <source>
        <dbReference type="Google" id="ProtNLM"/>
    </source>
</evidence>
<accession>A0A934Q3W6</accession>